<feature type="transmembrane region" description="Helical" evidence="3">
    <location>
        <begin position="476"/>
        <end position="501"/>
    </location>
</feature>
<accession>A0A5B7DBP5</accession>
<protein>
    <submittedName>
        <fullName evidence="5">Regulatory-associated protein of mTOR</fullName>
    </submittedName>
</protein>
<dbReference type="GO" id="GO:0030674">
    <property type="term" value="F:protein-macromolecule adaptor activity"/>
    <property type="evidence" value="ECO:0007669"/>
    <property type="project" value="TreeGrafter"/>
</dbReference>
<dbReference type="PANTHER" id="PTHR12848">
    <property type="entry name" value="REGULATORY-ASSOCIATED PROTEIN OF MTOR"/>
    <property type="match status" value="1"/>
</dbReference>
<dbReference type="Proteomes" id="UP000324222">
    <property type="component" value="Unassembled WGS sequence"/>
</dbReference>
<dbReference type="GO" id="GO:0031931">
    <property type="term" value="C:TORC1 complex"/>
    <property type="evidence" value="ECO:0007669"/>
    <property type="project" value="InterPro"/>
</dbReference>
<dbReference type="GO" id="GO:0005737">
    <property type="term" value="C:cytoplasm"/>
    <property type="evidence" value="ECO:0007669"/>
    <property type="project" value="TreeGrafter"/>
</dbReference>
<keyword evidence="3" id="KW-1133">Transmembrane helix</keyword>
<dbReference type="GO" id="GO:0071230">
    <property type="term" value="P:cellular response to amino acid stimulus"/>
    <property type="evidence" value="ECO:0007669"/>
    <property type="project" value="TreeGrafter"/>
</dbReference>
<keyword evidence="3" id="KW-0812">Transmembrane</keyword>
<gene>
    <name evidence="5" type="primary">Rptor_1</name>
    <name evidence="5" type="ORF">E2C01_011678</name>
</gene>
<feature type="domain" description="Raptor N-terminal CASPase-like" evidence="4">
    <location>
        <begin position="87"/>
        <end position="201"/>
    </location>
</feature>
<evidence type="ECO:0000256" key="3">
    <source>
        <dbReference type="SAM" id="Phobius"/>
    </source>
</evidence>
<dbReference type="PRINTS" id="PR01547">
    <property type="entry name" value="YEAST176DUF"/>
</dbReference>
<keyword evidence="3" id="KW-0472">Membrane</keyword>
<dbReference type="GO" id="GO:0030307">
    <property type="term" value="P:positive regulation of cell growth"/>
    <property type="evidence" value="ECO:0007669"/>
    <property type="project" value="TreeGrafter"/>
</dbReference>
<dbReference type="OrthoDB" id="10262360at2759"/>
<name>A0A5B7DBP5_PORTR</name>
<evidence type="ECO:0000313" key="6">
    <source>
        <dbReference type="Proteomes" id="UP000324222"/>
    </source>
</evidence>
<sequence>MNGYPGIPFKPGLAMYDVNKSVVEAGHPHVLICVSPIQARRMEVNRISKEKEEEEEEEPVKVLSEARHLEAIKAPNTAAHSWRLKERMKTVSVALVLCLNIPVDPPDIVKTQPCARLEAWIEEVKKLCMSLRRNAKEERVLFHYNGHGVPKPTTNGEIWVFNKSYTQYIPLSIYELQTWMGAPSIYVYDCSNAAVIIHLFEQFAEQHEEEWRKGNNGGSGTGAGSTPPSFKQCIQLGACEAKEILPMNPDLPADVFSACLTTPICMAVRWHLLHNKGKLLQGVNLDDADKIPGQLSDRRTLLGELNWIFTAITDTIAWNTLPRDLFQKLFRQDLLVASLFRNFLLAQRIMRSYDCTPVSSPKLPPTHQHPMWVAWDLALELCLDQMPMVLSTEDPYSHVHSPFFEEQLTAFQVWLDLGHECRESPEQLPIVLQLHKIVEESFLGNDSQVPKPKSSSRGTSLVVLLSQVHRPRALELLGSFLALGPWAVNLVLSVGIFPYVLRLLQSTARELRPLLVFLWAKILAVDPGRGGY</sequence>
<dbReference type="InterPro" id="IPR029347">
    <property type="entry name" value="Raptor_N"/>
</dbReference>
<dbReference type="PANTHER" id="PTHR12848:SF16">
    <property type="entry name" value="REGULATORY-ASSOCIATED PROTEIN OF MTOR"/>
    <property type="match status" value="1"/>
</dbReference>
<proteinExistence type="predicted"/>
<keyword evidence="6" id="KW-1185">Reference proteome</keyword>
<dbReference type="InterPro" id="IPR004083">
    <property type="entry name" value="Raptor"/>
</dbReference>
<evidence type="ECO:0000313" key="5">
    <source>
        <dbReference type="EMBL" id="MPC18784.1"/>
    </source>
</evidence>
<dbReference type="AlphaFoldDB" id="A0A5B7DBP5"/>
<organism evidence="5 6">
    <name type="scientific">Portunus trituberculatus</name>
    <name type="common">Swimming crab</name>
    <name type="synonym">Neptunus trituberculatus</name>
    <dbReference type="NCBI Taxonomy" id="210409"/>
    <lineage>
        <taxon>Eukaryota</taxon>
        <taxon>Metazoa</taxon>
        <taxon>Ecdysozoa</taxon>
        <taxon>Arthropoda</taxon>
        <taxon>Crustacea</taxon>
        <taxon>Multicrustacea</taxon>
        <taxon>Malacostraca</taxon>
        <taxon>Eumalacostraca</taxon>
        <taxon>Eucarida</taxon>
        <taxon>Decapoda</taxon>
        <taxon>Pleocyemata</taxon>
        <taxon>Brachyura</taxon>
        <taxon>Eubrachyura</taxon>
        <taxon>Portunoidea</taxon>
        <taxon>Portunidae</taxon>
        <taxon>Portuninae</taxon>
        <taxon>Portunus</taxon>
    </lineage>
</organism>
<dbReference type="GO" id="GO:0009267">
    <property type="term" value="P:cellular response to starvation"/>
    <property type="evidence" value="ECO:0007669"/>
    <property type="project" value="TreeGrafter"/>
</dbReference>
<keyword evidence="2" id="KW-0677">Repeat</keyword>
<comment type="caution">
    <text evidence="5">The sequence shown here is derived from an EMBL/GenBank/DDBJ whole genome shotgun (WGS) entry which is preliminary data.</text>
</comment>
<keyword evidence="1" id="KW-0853">WD repeat</keyword>
<dbReference type="InterPro" id="IPR016024">
    <property type="entry name" value="ARM-type_fold"/>
</dbReference>
<evidence type="ECO:0000256" key="2">
    <source>
        <dbReference type="ARBA" id="ARBA00022737"/>
    </source>
</evidence>
<dbReference type="Pfam" id="PF14538">
    <property type="entry name" value="Raptor_N"/>
    <property type="match status" value="1"/>
</dbReference>
<dbReference type="SUPFAM" id="SSF48371">
    <property type="entry name" value="ARM repeat"/>
    <property type="match status" value="1"/>
</dbReference>
<dbReference type="EMBL" id="VSRR010000710">
    <property type="protein sequence ID" value="MPC18784.1"/>
    <property type="molecule type" value="Genomic_DNA"/>
</dbReference>
<dbReference type="GO" id="GO:0010506">
    <property type="term" value="P:regulation of autophagy"/>
    <property type="evidence" value="ECO:0007669"/>
    <property type="project" value="TreeGrafter"/>
</dbReference>
<evidence type="ECO:0000256" key="1">
    <source>
        <dbReference type="ARBA" id="ARBA00022574"/>
    </source>
</evidence>
<dbReference type="SMART" id="SM01302">
    <property type="entry name" value="Raptor_N"/>
    <property type="match status" value="1"/>
</dbReference>
<dbReference type="GO" id="GO:0038202">
    <property type="term" value="P:TORC1 signaling"/>
    <property type="evidence" value="ECO:0007669"/>
    <property type="project" value="TreeGrafter"/>
</dbReference>
<reference evidence="5 6" key="1">
    <citation type="submission" date="2019-05" db="EMBL/GenBank/DDBJ databases">
        <title>Another draft genome of Portunus trituberculatus and its Hox gene families provides insights of decapod evolution.</title>
        <authorList>
            <person name="Jeong J.-H."/>
            <person name="Song I."/>
            <person name="Kim S."/>
            <person name="Choi T."/>
            <person name="Kim D."/>
            <person name="Ryu S."/>
            <person name="Kim W."/>
        </authorList>
    </citation>
    <scope>NUCLEOTIDE SEQUENCE [LARGE SCALE GENOMIC DNA]</scope>
    <source>
        <tissue evidence="5">Muscle</tissue>
    </source>
</reference>
<evidence type="ECO:0000259" key="4">
    <source>
        <dbReference type="SMART" id="SM01302"/>
    </source>
</evidence>